<keyword evidence="10" id="KW-1185">Reference proteome</keyword>
<dbReference type="Gene3D" id="1.10.520.20">
    <property type="entry name" value="N-terminal domain of the delta subunit of the F1F0-ATP synthase"/>
    <property type="match status" value="1"/>
</dbReference>
<dbReference type="Proteomes" id="UP000251213">
    <property type="component" value="Unassembled WGS sequence"/>
</dbReference>
<dbReference type="InterPro" id="IPR000711">
    <property type="entry name" value="ATPase_OSCP/dsu"/>
</dbReference>
<keyword evidence="6 8" id="KW-0139">CF(1)</keyword>
<keyword evidence="5 8" id="KW-0472">Membrane</keyword>
<organism evidence="9 10">
    <name type="scientific">Thermoflavimicrobium daqui</name>
    <dbReference type="NCBI Taxonomy" id="2137476"/>
    <lineage>
        <taxon>Bacteria</taxon>
        <taxon>Bacillati</taxon>
        <taxon>Bacillota</taxon>
        <taxon>Bacilli</taxon>
        <taxon>Bacillales</taxon>
        <taxon>Thermoactinomycetaceae</taxon>
        <taxon>Thermoflavimicrobium</taxon>
    </lineage>
</organism>
<evidence type="ECO:0000313" key="10">
    <source>
        <dbReference type="Proteomes" id="UP000251213"/>
    </source>
</evidence>
<dbReference type="AlphaFoldDB" id="A0A364K3A4"/>
<proteinExistence type="inferred from homology"/>
<dbReference type="PRINTS" id="PR00125">
    <property type="entry name" value="ATPASEDELTA"/>
</dbReference>
<comment type="function">
    <text evidence="8">This protein is part of the stalk that links CF(0) to CF(1). It either transmits conformational changes from CF(0) to CF(1) or is implicated in proton conduction.</text>
</comment>
<evidence type="ECO:0000256" key="3">
    <source>
        <dbReference type="ARBA" id="ARBA00022781"/>
    </source>
</evidence>
<accession>A0A364K3A4</accession>
<evidence type="ECO:0000256" key="7">
    <source>
        <dbReference type="ARBA" id="ARBA00023310"/>
    </source>
</evidence>
<comment type="subcellular location">
    <subcellularLocation>
        <location evidence="8">Cell membrane</location>
        <topology evidence="8">Peripheral membrane protein</topology>
    </subcellularLocation>
    <subcellularLocation>
        <location evidence="1">Membrane</location>
    </subcellularLocation>
</comment>
<evidence type="ECO:0000256" key="2">
    <source>
        <dbReference type="ARBA" id="ARBA00022448"/>
    </source>
</evidence>
<keyword evidence="2 8" id="KW-0813">Transport</keyword>
<sequence>MSVAVAKRYAKALFEIASERNILDQLEQELTLIVETFSSLPTLHEWLSHPLTEVAKKKELFSSVFSHLSETARNFLFLLTDRHREGLIGEIMQEYKQLVHEARGIADATVTSATPLTDKEKEELIQIFHKLIGKQLLIENVVDSDILGGVIVQVGDRLYDGSLKTKLVRFKERLQENRVG</sequence>
<reference evidence="9 10" key="2">
    <citation type="submission" date="2018-06" db="EMBL/GenBank/DDBJ databases">
        <authorList>
            <person name="Zhirakovskaya E."/>
        </authorList>
    </citation>
    <scope>NUCLEOTIDE SEQUENCE [LARGE SCALE GENOMIC DNA]</scope>
    <source>
        <strain evidence="9 10">FBKL4.011</strain>
    </source>
</reference>
<evidence type="ECO:0000256" key="8">
    <source>
        <dbReference type="HAMAP-Rule" id="MF_01416"/>
    </source>
</evidence>
<dbReference type="HAMAP" id="MF_01416">
    <property type="entry name" value="ATP_synth_delta_bact"/>
    <property type="match status" value="1"/>
</dbReference>
<keyword evidence="3 8" id="KW-0375">Hydrogen ion transport</keyword>
<dbReference type="Pfam" id="PF00213">
    <property type="entry name" value="OSCP"/>
    <property type="match status" value="1"/>
</dbReference>
<evidence type="ECO:0000256" key="5">
    <source>
        <dbReference type="ARBA" id="ARBA00023136"/>
    </source>
</evidence>
<evidence type="ECO:0000256" key="1">
    <source>
        <dbReference type="ARBA" id="ARBA00004370"/>
    </source>
</evidence>
<reference evidence="9 10" key="1">
    <citation type="submission" date="2018-06" db="EMBL/GenBank/DDBJ databases">
        <title>Thermoflavimicrobium daqus sp. nov., a thermophilic microbe isolated from Moutai-flavour Daqu.</title>
        <authorList>
            <person name="Wang X."/>
            <person name="Zhou H."/>
        </authorList>
    </citation>
    <scope>NUCLEOTIDE SEQUENCE [LARGE SCALE GENOMIC DNA]</scope>
    <source>
        <strain evidence="9 10">FBKL4.011</strain>
    </source>
</reference>
<comment type="caution">
    <text evidence="9">The sequence shown here is derived from an EMBL/GenBank/DDBJ whole genome shotgun (WGS) entry which is preliminary data.</text>
</comment>
<dbReference type="OrthoDB" id="9802471at2"/>
<keyword evidence="8" id="KW-1003">Cell membrane</keyword>
<evidence type="ECO:0000256" key="6">
    <source>
        <dbReference type="ARBA" id="ARBA00023196"/>
    </source>
</evidence>
<comment type="function">
    <text evidence="8">F(1)F(0) ATP synthase produces ATP from ADP in the presence of a proton or sodium gradient. F-type ATPases consist of two structural domains, F(1) containing the extramembraneous catalytic core and F(0) containing the membrane proton channel, linked together by a central stalk and a peripheral stalk. During catalysis, ATP synthesis in the catalytic domain of F(1) is coupled via a rotary mechanism of the central stalk subunits to proton translocation.</text>
</comment>
<dbReference type="PANTHER" id="PTHR11910">
    <property type="entry name" value="ATP SYNTHASE DELTA CHAIN"/>
    <property type="match status" value="1"/>
</dbReference>
<dbReference type="EMBL" id="QJKK01000006">
    <property type="protein sequence ID" value="RAL23317.1"/>
    <property type="molecule type" value="Genomic_DNA"/>
</dbReference>
<protein>
    <recommendedName>
        <fullName evidence="8">ATP synthase subunit delta</fullName>
    </recommendedName>
    <alternativeName>
        <fullName evidence="8">ATP synthase F(1) sector subunit delta</fullName>
    </alternativeName>
    <alternativeName>
        <fullName evidence="8">F-type ATPase subunit delta</fullName>
        <shortName evidence="8">F-ATPase subunit delta</shortName>
    </alternativeName>
</protein>
<dbReference type="PROSITE" id="PS00389">
    <property type="entry name" value="ATPASE_DELTA"/>
    <property type="match status" value="1"/>
</dbReference>
<evidence type="ECO:0000256" key="4">
    <source>
        <dbReference type="ARBA" id="ARBA00023065"/>
    </source>
</evidence>
<dbReference type="InterPro" id="IPR020781">
    <property type="entry name" value="ATPase_OSCP/d_CS"/>
</dbReference>
<keyword evidence="4 8" id="KW-0406">Ion transport</keyword>
<dbReference type="GO" id="GO:0005886">
    <property type="term" value="C:plasma membrane"/>
    <property type="evidence" value="ECO:0007669"/>
    <property type="project" value="UniProtKB-SubCell"/>
</dbReference>
<dbReference type="SUPFAM" id="SSF47928">
    <property type="entry name" value="N-terminal domain of the delta subunit of the F1F0-ATP synthase"/>
    <property type="match status" value="1"/>
</dbReference>
<dbReference type="InterPro" id="IPR026015">
    <property type="entry name" value="ATP_synth_OSCP/delta_N_sf"/>
</dbReference>
<gene>
    <name evidence="8" type="primary">atpH</name>
    <name evidence="9" type="ORF">DL897_11510</name>
</gene>
<dbReference type="NCBIfam" id="NF004402">
    <property type="entry name" value="PRK05758.2-2"/>
    <property type="match status" value="1"/>
</dbReference>
<dbReference type="GO" id="GO:0046933">
    <property type="term" value="F:proton-transporting ATP synthase activity, rotational mechanism"/>
    <property type="evidence" value="ECO:0007669"/>
    <property type="project" value="UniProtKB-UniRule"/>
</dbReference>
<dbReference type="GO" id="GO:0045259">
    <property type="term" value="C:proton-transporting ATP synthase complex"/>
    <property type="evidence" value="ECO:0007669"/>
    <property type="project" value="UniProtKB-KW"/>
</dbReference>
<name>A0A364K3A4_9BACL</name>
<dbReference type="NCBIfam" id="NF004403">
    <property type="entry name" value="PRK05758.2-4"/>
    <property type="match status" value="1"/>
</dbReference>
<dbReference type="NCBIfam" id="TIGR01145">
    <property type="entry name" value="ATP_synt_delta"/>
    <property type="match status" value="1"/>
</dbReference>
<evidence type="ECO:0000313" key="9">
    <source>
        <dbReference type="EMBL" id="RAL23317.1"/>
    </source>
</evidence>
<dbReference type="RefSeq" id="WP_113659302.1">
    <property type="nucleotide sequence ID" value="NZ_KZ845668.1"/>
</dbReference>
<comment type="similarity">
    <text evidence="8">Belongs to the ATPase delta chain family.</text>
</comment>
<keyword evidence="7 8" id="KW-0066">ATP synthesis</keyword>